<sequence length="632" mass="69756">MVMQADILYSPVNDATSATGGGSMETKGGDTARASVTVIIPTYRRPDVLPRAISSAQRQTLKPAQILVVDDGSGDHSAEVAASFPTVTVLQQPNAGAANARNLGLRSCTSDYVASLDHDDAWDEGFLQAAVDALKAHQADVAWVNFRQKGKASFRNYLRKHRHLARLLGSSAHEGTTVVDHGTAVEFFLFSNGAASNSALVYRREALGSGWDPDTEVADDLRLLARLLLKKRPRCVFLWHPLWTKHEDDGGFSLSSESTVRKCLRDHLAIAQLVESNLPAQAARRWSYKTGDLRYKLAYHCLWDSNARTALEEARGAFREVGVTNHLLQLLALAFLRKSARVLRLRGKNRGASAPHLILQHNEETLTPATSDSPWLSIIIPVFEAAAKLSGTLQSIRLHEAPGVEIIIVDGSSCPKTAAVAGTYQVAHPNSLRLIAEPDTGIYDAMNKGIRQSRGDWLYFLGAGDHLLPGSLMEIQRHLPQNKRALCYGSVLWSGKIYDGPFTAAKLCWYNICHQAIFYSRQLFESLGHYDLRYPACADWEFNLRCYGTSNIPKVYIPVTVAEYESGGRSSLGDAAFERDRWKLALKHLGVITTAKMLVRTGRHKLGAVLRKLLARNREHISRASYHNCASI</sequence>
<dbReference type="AlphaFoldDB" id="A0A366HW37"/>
<feature type="domain" description="Glycosyltransferase 2-like" evidence="1">
    <location>
        <begin position="377"/>
        <end position="492"/>
    </location>
</feature>
<dbReference type="CDD" id="cd00761">
    <property type="entry name" value="Glyco_tranf_GTA_type"/>
    <property type="match status" value="1"/>
</dbReference>
<keyword evidence="3" id="KW-1185">Reference proteome</keyword>
<evidence type="ECO:0000259" key="1">
    <source>
        <dbReference type="Pfam" id="PF00535"/>
    </source>
</evidence>
<evidence type="ECO:0000313" key="3">
    <source>
        <dbReference type="Proteomes" id="UP000253426"/>
    </source>
</evidence>
<dbReference type="SUPFAM" id="SSF53448">
    <property type="entry name" value="Nucleotide-diphospho-sugar transferases"/>
    <property type="match status" value="2"/>
</dbReference>
<dbReference type="PANTHER" id="PTHR43685">
    <property type="entry name" value="GLYCOSYLTRANSFERASE"/>
    <property type="match status" value="1"/>
</dbReference>
<protein>
    <submittedName>
        <fullName evidence="2">Glycosyl transferase family 2</fullName>
    </submittedName>
</protein>
<comment type="caution">
    <text evidence="2">The sequence shown here is derived from an EMBL/GenBank/DDBJ whole genome shotgun (WGS) entry which is preliminary data.</text>
</comment>
<dbReference type="CDD" id="cd06433">
    <property type="entry name" value="GT_2_WfgS_like"/>
    <property type="match status" value="1"/>
</dbReference>
<accession>A0A366HW37</accession>
<dbReference type="GO" id="GO:0016740">
    <property type="term" value="F:transferase activity"/>
    <property type="evidence" value="ECO:0007669"/>
    <property type="project" value="UniProtKB-KW"/>
</dbReference>
<dbReference type="EMBL" id="QNRR01000001">
    <property type="protein sequence ID" value="RBP48130.1"/>
    <property type="molecule type" value="Genomic_DNA"/>
</dbReference>
<name>A0A366HW37_9BACT</name>
<reference evidence="2 3" key="1">
    <citation type="submission" date="2018-06" db="EMBL/GenBank/DDBJ databases">
        <title>Genomic Encyclopedia of Type Strains, Phase IV (KMG-IV): sequencing the most valuable type-strain genomes for metagenomic binning, comparative biology and taxonomic classification.</title>
        <authorList>
            <person name="Goeker M."/>
        </authorList>
    </citation>
    <scope>NUCLEOTIDE SEQUENCE [LARGE SCALE GENOMIC DNA]</scope>
    <source>
        <strain evidence="2 3">DSM 25532</strain>
    </source>
</reference>
<evidence type="ECO:0000313" key="2">
    <source>
        <dbReference type="EMBL" id="RBP48130.1"/>
    </source>
</evidence>
<dbReference type="OrthoDB" id="396512at2"/>
<dbReference type="InterPro" id="IPR001173">
    <property type="entry name" value="Glyco_trans_2-like"/>
</dbReference>
<dbReference type="RefSeq" id="WP_113957004.1">
    <property type="nucleotide sequence ID" value="NZ_QNRR01000001.1"/>
</dbReference>
<feature type="domain" description="Glycosyltransferase 2-like" evidence="1">
    <location>
        <begin position="37"/>
        <end position="165"/>
    </location>
</feature>
<proteinExistence type="predicted"/>
<dbReference type="InterPro" id="IPR050834">
    <property type="entry name" value="Glycosyltransf_2"/>
</dbReference>
<dbReference type="InterPro" id="IPR029044">
    <property type="entry name" value="Nucleotide-diphossugar_trans"/>
</dbReference>
<keyword evidence="2" id="KW-0808">Transferase</keyword>
<gene>
    <name evidence="2" type="ORF">DES53_101930</name>
</gene>
<dbReference type="Pfam" id="PF00535">
    <property type="entry name" value="Glycos_transf_2"/>
    <property type="match status" value="2"/>
</dbReference>
<dbReference type="Gene3D" id="3.90.550.10">
    <property type="entry name" value="Spore Coat Polysaccharide Biosynthesis Protein SpsA, Chain A"/>
    <property type="match status" value="2"/>
</dbReference>
<organism evidence="2 3">
    <name type="scientific">Roseimicrobium gellanilyticum</name>
    <dbReference type="NCBI Taxonomy" id="748857"/>
    <lineage>
        <taxon>Bacteria</taxon>
        <taxon>Pseudomonadati</taxon>
        <taxon>Verrucomicrobiota</taxon>
        <taxon>Verrucomicrobiia</taxon>
        <taxon>Verrucomicrobiales</taxon>
        <taxon>Verrucomicrobiaceae</taxon>
        <taxon>Roseimicrobium</taxon>
    </lineage>
</organism>
<dbReference type="Proteomes" id="UP000253426">
    <property type="component" value="Unassembled WGS sequence"/>
</dbReference>
<dbReference type="PANTHER" id="PTHR43685:SF2">
    <property type="entry name" value="GLYCOSYLTRANSFERASE 2-LIKE DOMAIN-CONTAINING PROTEIN"/>
    <property type="match status" value="1"/>
</dbReference>